<dbReference type="RefSeq" id="WP_024751842.1">
    <property type="nucleotide sequence ID" value="NZ_CDNC01000045.1"/>
</dbReference>
<evidence type="ECO:0000256" key="1">
    <source>
        <dbReference type="ARBA" id="ARBA00001933"/>
    </source>
</evidence>
<evidence type="ECO:0000256" key="2">
    <source>
        <dbReference type="ARBA" id="ARBA00022898"/>
    </source>
</evidence>
<reference evidence="4" key="1">
    <citation type="submission" date="2015-01" db="EMBL/GenBank/DDBJ databases">
        <authorList>
            <person name="Xiang T."/>
            <person name="Song Y."/>
            <person name="Huang L."/>
            <person name="Wang B."/>
            <person name="Wu P."/>
        </authorList>
    </citation>
    <scope>NUCLEOTIDE SEQUENCE [LARGE SCALE GENOMIC DNA]</scope>
    <source>
        <strain evidence="4">V1</strain>
    </source>
</reference>
<dbReference type="InterPro" id="IPR015422">
    <property type="entry name" value="PyrdxlP-dep_Trfase_small"/>
</dbReference>
<dbReference type="SUPFAM" id="SSF53383">
    <property type="entry name" value="PLP-dependent transferases"/>
    <property type="match status" value="1"/>
</dbReference>
<evidence type="ECO:0000313" key="6">
    <source>
        <dbReference type="EMBL" id="QEJ96803.1"/>
    </source>
</evidence>
<dbReference type="InterPro" id="IPR016454">
    <property type="entry name" value="Cysteine_dSase"/>
</dbReference>
<evidence type="ECO:0000313" key="9">
    <source>
        <dbReference type="Proteomes" id="UP000323594"/>
    </source>
</evidence>
<dbReference type="GO" id="GO:0008483">
    <property type="term" value="F:transaminase activity"/>
    <property type="evidence" value="ECO:0007669"/>
    <property type="project" value="UniProtKB-KW"/>
</dbReference>
<dbReference type="Gene3D" id="3.90.1150.10">
    <property type="entry name" value="Aspartate Aminotransferase, domain 1"/>
    <property type="match status" value="1"/>
</dbReference>
<protein>
    <submittedName>
        <fullName evidence="4">Aminotransferase, class V</fullName>
    </submittedName>
    <submittedName>
        <fullName evidence="5">Cysteine desulfurase</fullName>
    </submittedName>
</protein>
<evidence type="ECO:0000313" key="8">
    <source>
        <dbReference type="Proteomes" id="UP000042527"/>
    </source>
</evidence>
<keyword evidence="4" id="KW-0808">Transferase</keyword>
<reference evidence="5 9" key="3">
    <citation type="submission" date="2019-08" db="EMBL/GenBank/DDBJ databases">
        <authorList>
            <person name="Kuhnert P."/>
        </authorList>
    </citation>
    <scope>NUCLEOTIDE SEQUENCE [LARGE SCALE GENOMIC DNA]</scope>
    <source>
        <strain evidence="5 9">B36.5</strain>
    </source>
</reference>
<gene>
    <name evidence="5" type="ORF">FUT82_01050</name>
    <name evidence="6" type="ORF">FUT82_01590</name>
    <name evidence="7" type="ORF">FUT82_02105</name>
    <name evidence="4" type="ORF">TPHV1_50067</name>
</gene>
<dbReference type="EMBL" id="CDNC01000045">
    <property type="protein sequence ID" value="CEM62807.1"/>
    <property type="molecule type" value="Genomic_DNA"/>
</dbReference>
<evidence type="ECO:0000259" key="3">
    <source>
        <dbReference type="Pfam" id="PF00266"/>
    </source>
</evidence>
<reference evidence="8" key="2">
    <citation type="submission" date="2015-01" db="EMBL/GenBank/DDBJ databases">
        <authorList>
            <person name="Manzoor Shahid"/>
            <person name="Zubair Saima"/>
        </authorList>
    </citation>
    <scope>NUCLEOTIDE SEQUENCE [LARGE SCALE GENOMIC DNA]</scope>
    <source>
        <strain evidence="8">V1</strain>
    </source>
</reference>
<dbReference type="PIRSF" id="PIRSF005572">
    <property type="entry name" value="NifS"/>
    <property type="match status" value="1"/>
</dbReference>
<evidence type="ECO:0000313" key="7">
    <source>
        <dbReference type="EMBL" id="QEJ96892.1"/>
    </source>
</evidence>
<keyword evidence="2" id="KW-0663">Pyridoxal phosphate</keyword>
<dbReference type="PANTHER" id="PTHR11601">
    <property type="entry name" value="CYSTEINE DESULFURYLASE FAMILY MEMBER"/>
    <property type="match status" value="1"/>
</dbReference>
<dbReference type="InterPro" id="IPR015424">
    <property type="entry name" value="PyrdxlP-dep_Trfase"/>
</dbReference>
<name>A0A0B7GYU1_TREPH</name>
<dbReference type="EMBL" id="CP042817">
    <property type="protein sequence ID" value="QEJ96732.1"/>
    <property type="molecule type" value="Genomic_DNA"/>
</dbReference>
<dbReference type="OrthoDB" id="9808002at2"/>
<dbReference type="InterPro" id="IPR000192">
    <property type="entry name" value="Aminotrans_V_dom"/>
</dbReference>
<dbReference type="Gene3D" id="1.10.260.50">
    <property type="match status" value="1"/>
</dbReference>
<dbReference type="InterPro" id="IPR015421">
    <property type="entry name" value="PyrdxlP-dep_Trfase_major"/>
</dbReference>
<evidence type="ECO:0000313" key="4">
    <source>
        <dbReference type="EMBL" id="CEM62807.1"/>
    </source>
</evidence>
<proteinExistence type="predicted"/>
<keyword evidence="4" id="KW-0032">Aminotransferase</keyword>
<dbReference type="EMBL" id="CP042817">
    <property type="protein sequence ID" value="QEJ96803.1"/>
    <property type="molecule type" value="Genomic_DNA"/>
</dbReference>
<dbReference type="PANTHER" id="PTHR11601:SF50">
    <property type="entry name" value="CYSTEINE DESULFURASE ISCS 2-RELATED"/>
    <property type="match status" value="1"/>
</dbReference>
<evidence type="ECO:0000313" key="5">
    <source>
        <dbReference type="EMBL" id="QEJ96732.1"/>
    </source>
</evidence>
<dbReference type="Proteomes" id="UP000323594">
    <property type="component" value="Chromosome"/>
</dbReference>
<feature type="domain" description="Aminotransferase class V" evidence="3">
    <location>
        <begin position="3"/>
        <end position="367"/>
    </location>
</feature>
<accession>A0A0B7GYU1</accession>
<dbReference type="Pfam" id="PF00266">
    <property type="entry name" value="Aminotran_5"/>
    <property type="match status" value="1"/>
</dbReference>
<dbReference type="AlphaFoldDB" id="A0A0B7GYU1"/>
<comment type="cofactor">
    <cofactor evidence="1">
        <name>pyridoxal 5'-phosphate</name>
        <dbReference type="ChEBI" id="CHEBI:597326"/>
    </cofactor>
</comment>
<keyword evidence="8" id="KW-1185">Reference proteome</keyword>
<dbReference type="EMBL" id="CP042817">
    <property type="protein sequence ID" value="QEJ96892.1"/>
    <property type="molecule type" value="Genomic_DNA"/>
</dbReference>
<dbReference type="GeneID" id="57751872"/>
<organism evidence="4 8">
    <name type="scientific">Treponema phagedenis</name>
    <dbReference type="NCBI Taxonomy" id="162"/>
    <lineage>
        <taxon>Bacteria</taxon>
        <taxon>Pseudomonadati</taxon>
        <taxon>Spirochaetota</taxon>
        <taxon>Spirochaetia</taxon>
        <taxon>Spirochaetales</taxon>
        <taxon>Treponemataceae</taxon>
        <taxon>Treponema</taxon>
    </lineage>
</organism>
<sequence length="380" mass="41021">MNVYLDWAATAIPEQEIIEEAVREAGKYFANPSARHALGKAAAERLETARKTAAECLQVQPEQLIFTSGGTEANHIVLLSMLNRSESLNIAAGAIEHAAISEQVKMLKKNGRKVREIPVNKRGFITPEAVLQTIDANTTLVTVMAVNNETGAIQPIREIGQAVSEFCKGKRKIHFHVDAVQAFGKIPFELANLPISSAAMSGHKIGAPRGIGFLYLAQTLEAFLCGGGQEGGMRAGTENLAGIIALAGCLQKTIPAVAKTYAHVQELSDYLIQKLLCIPGISIIPETRMEDCNNFSPYIIQCTNENIPGEVLQRCLSDMGVYVSTGSACSSKKRSRPILEAMGIGAKQQLNTIRISLGKSTTKEELNQALCCLQTCIEKL</sequence>
<dbReference type="Gene3D" id="3.40.640.10">
    <property type="entry name" value="Type I PLP-dependent aspartate aminotransferase-like (Major domain)"/>
    <property type="match status" value="1"/>
</dbReference>
<dbReference type="Proteomes" id="UP000042527">
    <property type="component" value="Unassembled WGS sequence"/>
</dbReference>